<sequence>MTRTTLELAPPSKLSHHTSAPPSLWTLNRMVGKPGEIYNAYSQGRLQGCAGCAVAQGDERVGAPIPNHEFENSLVLYGCRLELNGKESKSLVYSKSFDLIKSSTKGKP</sequence>
<keyword evidence="3" id="KW-1185">Reference proteome</keyword>
<gene>
    <name evidence="2" type="ORF">AVEN_245605_1</name>
</gene>
<proteinExistence type="predicted"/>
<comment type="caution">
    <text evidence="2">The sequence shown here is derived from an EMBL/GenBank/DDBJ whole genome shotgun (WGS) entry which is preliminary data.</text>
</comment>
<protein>
    <submittedName>
        <fullName evidence="2">Uncharacterized protein</fullName>
    </submittedName>
</protein>
<accession>A0A4Y2IVF7</accession>
<dbReference type="EMBL" id="BGPR01002911">
    <property type="protein sequence ID" value="GBM80902.1"/>
    <property type="molecule type" value="Genomic_DNA"/>
</dbReference>
<evidence type="ECO:0000313" key="2">
    <source>
        <dbReference type="EMBL" id="GBM80902.1"/>
    </source>
</evidence>
<reference evidence="2 3" key="1">
    <citation type="journal article" date="2019" name="Sci. Rep.">
        <title>Orb-weaving spider Araneus ventricosus genome elucidates the spidroin gene catalogue.</title>
        <authorList>
            <person name="Kono N."/>
            <person name="Nakamura H."/>
            <person name="Ohtoshi R."/>
            <person name="Moran D.A.P."/>
            <person name="Shinohara A."/>
            <person name="Yoshida Y."/>
            <person name="Fujiwara M."/>
            <person name="Mori M."/>
            <person name="Tomita M."/>
            <person name="Arakawa K."/>
        </authorList>
    </citation>
    <scope>NUCLEOTIDE SEQUENCE [LARGE SCALE GENOMIC DNA]</scope>
</reference>
<evidence type="ECO:0000256" key="1">
    <source>
        <dbReference type="SAM" id="MobiDB-lite"/>
    </source>
</evidence>
<evidence type="ECO:0000313" key="3">
    <source>
        <dbReference type="Proteomes" id="UP000499080"/>
    </source>
</evidence>
<dbReference type="Proteomes" id="UP000499080">
    <property type="component" value="Unassembled WGS sequence"/>
</dbReference>
<dbReference type="AlphaFoldDB" id="A0A4Y2IVF7"/>
<name>A0A4Y2IVF7_ARAVE</name>
<organism evidence="2 3">
    <name type="scientific">Araneus ventricosus</name>
    <name type="common">Orbweaver spider</name>
    <name type="synonym">Epeira ventricosa</name>
    <dbReference type="NCBI Taxonomy" id="182803"/>
    <lineage>
        <taxon>Eukaryota</taxon>
        <taxon>Metazoa</taxon>
        <taxon>Ecdysozoa</taxon>
        <taxon>Arthropoda</taxon>
        <taxon>Chelicerata</taxon>
        <taxon>Arachnida</taxon>
        <taxon>Araneae</taxon>
        <taxon>Araneomorphae</taxon>
        <taxon>Entelegynae</taxon>
        <taxon>Araneoidea</taxon>
        <taxon>Araneidae</taxon>
        <taxon>Araneus</taxon>
    </lineage>
</organism>
<feature type="region of interest" description="Disordered" evidence="1">
    <location>
        <begin position="1"/>
        <end position="20"/>
    </location>
</feature>